<keyword evidence="10" id="KW-1185">Reference proteome</keyword>
<reference evidence="9" key="1">
    <citation type="submission" date="2021-11" db="EMBL/GenBank/DDBJ databases">
        <title>Purpureocillium_takamizusanense_genome.</title>
        <authorList>
            <person name="Nguyen N.-H."/>
        </authorList>
    </citation>
    <scope>NUCLEOTIDE SEQUENCE</scope>
    <source>
        <strain evidence="9">PT3</strain>
    </source>
</reference>
<dbReference type="SUPFAM" id="SSF51011">
    <property type="entry name" value="Glycosyl hydrolase domain"/>
    <property type="match status" value="1"/>
</dbReference>
<dbReference type="Pfam" id="PF16499">
    <property type="entry name" value="Melibiase_2"/>
    <property type="match status" value="1"/>
</dbReference>
<comment type="similarity">
    <text evidence="2">Belongs to the glycosyl hydrolase 27 family.</text>
</comment>
<accession>A0A9Q8VEL7</accession>
<dbReference type="InterPro" id="IPR017853">
    <property type="entry name" value="GH"/>
</dbReference>
<dbReference type="GeneID" id="72070283"/>
<evidence type="ECO:0000313" key="9">
    <source>
        <dbReference type="EMBL" id="UNI22446.1"/>
    </source>
</evidence>
<proteinExistence type="inferred from homology"/>
<evidence type="ECO:0000256" key="6">
    <source>
        <dbReference type="ARBA" id="ARBA00023295"/>
    </source>
</evidence>
<dbReference type="Gene3D" id="3.20.20.70">
    <property type="entry name" value="Aldolase class I"/>
    <property type="match status" value="1"/>
</dbReference>
<comment type="catalytic activity">
    <reaction evidence="1">
        <text>Hydrolysis of terminal, non-reducing alpha-D-galactose residues in alpha-D-galactosides, including galactose oligosaccharides, galactomannans and galactolipids.</text>
        <dbReference type="EC" id="3.2.1.22"/>
    </reaction>
</comment>
<dbReference type="EMBL" id="CP086361">
    <property type="protein sequence ID" value="UNI22446.1"/>
    <property type="molecule type" value="Genomic_DNA"/>
</dbReference>
<organism evidence="9 10">
    <name type="scientific">Purpureocillium takamizusanense</name>
    <dbReference type="NCBI Taxonomy" id="2060973"/>
    <lineage>
        <taxon>Eukaryota</taxon>
        <taxon>Fungi</taxon>
        <taxon>Dikarya</taxon>
        <taxon>Ascomycota</taxon>
        <taxon>Pezizomycotina</taxon>
        <taxon>Sordariomycetes</taxon>
        <taxon>Hypocreomycetidae</taxon>
        <taxon>Hypocreales</taxon>
        <taxon>Ophiocordycipitaceae</taxon>
        <taxon>Purpureocillium</taxon>
    </lineage>
</organism>
<dbReference type="RefSeq" id="XP_047845927.1">
    <property type="nucleotide sequence ID" value="XM_047989922.1"/>
</dbReference>
<evidence type="ECO:0000313" key="10">
    <source>
        <dbReference type="Proteomes" id="UP000829364"/>
    </source>
</evidence>
<dbReference type="PANTHER" id="PTHR11452">
    <property type="entry name" value="ALPHA-GALACTOSIDASE/ALPHA-N-ACETYLGALACTOSAMINIDASE"/>
    <property type="match status" value="1"/>
</dbReference>
<evidence type="ECO:0000256" key="7">
    <source>
        <dbReference type="SAM" id="SignalP"/>
    </source>
</evidence>
<protein>
    <recommendedName>
        <fullName evidence="3">alpha-galactosidase</fullName>
        <ecNumber evidence="3">3.2.1.22</ecNumber>
    </recommendedName>
</protein>
<sequence length="472" mass="51391">MLLLTLTNLGLVAGAVAAAATSLKVVTIGTTPDGTTAPIRGWNSWGTQAGKYLSDADYNEGHVRGICDRLAGDLRGNYRLCGLDSGWSVGDHGDDHGRISYDDSRFDIPRFARYLHGKKLLIGIYIVPGAFLNDFNKTIEGTNTKISDICGATNGLARCRLKYDHPDTEKWIDSNARQFASWGVDYIKLDFITPGSNDNGVDLPPDESPEVQLWHRAIAKTGRRMTLAISWKLDRSKPYFDIWRANADSMRVDQDIQSYSRTPFTDWSRVLRTLGNYLEWINAAVAHEYYSDHHRAGSGGGGIGTHPNLDTMYVLNNGTLSGLSLDQRRSVFIHWIGSSAELNLGDDLEQPDPDGLALLNDHDALAAAGFTANYPMQPRNPGSGGNAWLAQNAWIAGPAPSGEFIVVLANYDDGDAGTQTKTVSASFADLGVSGKYTCFDVFGKKSVTTQSGLSVSLKGGQSVMYRCTRAKH</sequence>
<dbReference type="GO" id="GO:0004557">
    <property type="term" value="F:alpha-galactosidase activity"/>
    <property type="evidence" value="ECO:0007669"/>
    <property type="project" value="UniProtKB-EC"/>
</dbReference>
<dbReference type="InterPro" id="IPR041233">
    <property type="entry name" value="Melibiase_C"/>
</dbReference>
<name>A0A9Q8VEL7_9HYPO</name>
<evidence type="ECO:0000256" key="5">
    <source>
        <dbReference type="ARBA" id="ARBA00022801"/>
    </source>
</evidence>
<dbReference type="PANTHER" id="PTHR11452:SF33">
    <property type="entry name" value="ALPHA-GALACTOSIDASE 2"/>
    <property type="match status" value="1"/>
</dbReference>
<dbReference type="Proteomes" id="UP000829364">
    <property type="component" value="Chromosome 8"/>
</dbReference>
<dbReference type="KEGG" id="ptkz:JDV02_008335"/>
<evidence type="ECO:0000256" key="4">
    <source>
        <dbReference type="ARBA" id="ARBA00022729"/>
    </source>
</evidence>
<evidence type="ECO:0000256" key="2">
    <source>
        <dbReference type="ARBA" id="ARBA00009743"/>
    </source>
</evidence>
<dbReference type="GO" id="GO:0005975">
    <property type="term" value="P:carbohydrate metabolic process"/>
    <property type="evidence" value="ECO:0007669"/>
    <property type="project" value="InterPro"/>
</dbReference>
<feature type="signal peptide" evidence="7">
    <location>
        <begin position="1"/>
        <end position="18"/>
    </location>
</feature>
<dbReference type="OrthoDB" id="4912567at2759"/>
<keyword evidence="4 7" id="KW-0732">Signal</keyword>
<keyword evidence="6" id="KW-0326">Glycosidase</keyword>
<evidence type="ECO:0000256" key="3">
    <source>
        <dbReference type="ARBA" id="ARBA00012755"/>
    </source>
</evidence>
<gene>
    <name evidence="9" type="ORF">JDV02_008335</name>
</gene>
<dbReference type="AlphaFoldDB" id="A0A9Q8VEL7"/>
<feature type="chain" id="PRO_5040412046" description="alpha-galactosidase" evidence="7">
    <location>
        <begin position="19"/>
        <end position="472"/>
    </location>
</feature>
<evidence type="ECO:0000256" key="1">
    <source>
        <dbReference type="ARBA" id="ARBA00001255"/>
    </source>
</evidence>
<evidence type="ECO:0000259" key="8">
    <source>
        <dbReference type="Pfam" id="PF17801"/>
    </source>
</evidence>
<dbReference type="EC" id="3.2.1.22" evidence="3"/>
<feature type="domain" description="Alpha galactosidase C-terminal" evidence="8">
    <location>
        <begin position="396"/>
        <end position="466"/>
    </location>
</feature>
<dbReference type="InterPro" id="IPR002241">
    <property type="entry name" value="Glyco_hydro_27"/>
</dbReference>
<keyword evidence="5" id="KW-0378">Hydrolase</keyword>
<dbReference type="Gene3D" id="2.60.40.1180">
    <property type="entry name" value="Golgi alpha-mannosidase II"/>
    <property type="match status" value="1"/>
</dbReference>
<dbReference type="InterPro" id="IPR013785">
    <property type="entry name" value="Aldolase_TIM"/>
</dbReference>
<dbReference type="Pfam" id="PF17801">
    <property type="entry name" value="Melibiase_C"/>
    <property type="match status" value="1"/>
</dbReference>
<dbReference type="SUPFAM" id="SSF51445">
    <property type="entry name" value="(Trans)glycosidases"/>
    <property type="match status" value="1"/>
</dbReference>
<dbReference type="InterPro" id="IPR013780">
    <property type="entry name" value="Glyco_hydro_b"/>
</dbReference>